<evidence type="ECO:0000313" key="2">
    <source>
        <dbReference type="Proteomes" id="UP000008311"/>
    </source>
</evidence>
<dbReference type="AlphaFoldDB" id="B9RRJ8"/>
<proteinExistence type="predicted"/>
<evidence type="ECO:0000313" key="1">
    <source>
        <dbReference type="EMBL" id="EEF45984.1"/>
    </source>
</evidence>
<reference evidence="2" key="1">
    <citation type="journal article" date="2010" name="Nat. Biotechnol.">
        <title>Draft genome sequence of the oilseed species Ricinus communis.</title>
        <authorList>
            <person name="Chan A.P."/>
            <person name="Crabtree J."/>
            <person name="Zhao Q."/>
            <person name="Lorenzi H."/>
            <person name="Orvis J."/>
            <person name="Puiu D."/>
            <person name="Melake-Berhan A."/>
            <person name="Jones K.M."/>
            <person name="Redman J."/>
            <person name="Chen G."/>
            <person name="Cahoon E.B."/>
            <person name="Gedil M."/>
            <person name="Stanke M."/>
            <person name="Haas B.J."/>
            <person name="Wortman J.R."/>
            <person name="Fraser-Liggett C.M."/>
            <person name="Ravel J."/>
            <person name="Rabinowicz P.D."/>
        </authorList>
    </citation>
    <scope>NUCLEOTIDE SEQUENCE [LARGE SCALE GENOMIC DNA]</scope>
    <source>
        <strain evidence="2">cv. Hale</strain>
    </source>
</reference>
<accession>B9RRJ8</accession>
<organism evidence="1 2">
    <name type="scientific">Ricinus communis</name>
    <name type="common">Castor bean</name>
    <dbReference type="NCBI Taxonomy" id="3988"/>
    <lineage>
        <taxon>Eukaryota</taxon>
        <taxon>Viridiplantae</taxon>
        <taxon>Streptophyta</taxon>
        <taxon>Embryophyta</taxon>
        <taxon>Tracheophyta</taxon>
        <taxon>Spermatophyta</taxon>
        <taxon>Magnoliopsida</taxon>
        <taxon>eudicotyledons</taxon>
        <taxon>Gunneridae</taxon>
        <taxon>Pentapetalae</taxon>
        <taxon>rosids</taxon>
        <taxon>fabids</taxon>
        <taxon>Malpighiales</taxon>
        <taxon>Euphorbiaceae</taxon>
        <taxon>Acalyphoideae</taxon>
        <taxon>Acalypheae</taxon>
        <taxon>Ricinus</taxon>
    </lineage>
</organism>
<sequence length="52" mass="5858">MSGRSIALGRRCRTYLNHKCIRYLITTGPTIYCWEGLGFTGTLLFHPPSINA</sequence>
<dbReference type="EMBL" id="EQ973805">
    <property type="protein sequence ID" value="EEF45984.1"/>
    <property type="molecule type" value="Genomic_DNA"/>
</dbReference>
<dbReference type="Proteomes" id="UP000008311">
    <property type="component" value="Unassembled WGS sequence"/>
</dbReference>
<dbReference type="InParanoid" id="B9RRJ8"/>
<keyword evidence="2" id="KW-1185">Reference proteome</keyword>
<protein>
    <submittedName>
        <fullName evidence="1">Uncharacterized protein</fullName>
    </submittedName>
</protein>
<name>B9RRJ8_RICCO</name>
<gene>
    <name evidence="1" type="ORF">RCOM_1644690</name>
</gene>